<dbReference type="Gene3D" id="3.40.309.10">
    <property type="entry name" value="Aldehyde Dehydrogenase, Chain A, domain 2"/>
    <property type="match status" value="1"/>
</dbReference>
<dbReference type="RefSeq" id="WP_063626340.1">
    <property type="nucleotide sequence ID" value="NZ_LVLH01000049.1"/>
</dbReference>
<proteinExistence type="inferred from homology"/>
<dbReference type="EMBL" id="LVLH01000049">
    <property type="protein sequence ID" value="OAB48658.1"/>
    <property type="molecule type" value="Genomic_DNA"/>
</dbReference>
<feature type="domain" description="Aldehyde dehydrogenase" evidence="5">
    <location>
        <begin position="21"/>
        <end position="421"/>
    </location>
</feature>
<dbReference type="Gene3D" id="3.40.605.10">
    <property type="entry name" value="Aldehyde Dehydrogenase, Chain A, domain 1"/>
    <property type="match status" value="1"/>
</dbReference>
<evidence type="ECO:0000256" key="4">
    <source>
        <dbReference type="PIRSR" id="PIRSR036492-1"/>
    </source>
</evidence>
<gene>
    <name evidence="6" type="ORF">MGALLINA_05830</name>
</gene>
<organism evidence="6 7">
    <name type="scientific">Mycoplasmopsis gallinarum</name>
    <dbReference type="NCBI Taxonomy" id="29557"/>
    <lineage>
        <taxon>Bacteria</taxon>
        <taxon>Bacillati</taxon>
        <taxon>Mycoplasmatota</taxon>
        <taxon>Mycoplasmoidales</taxon>
        <taxon>Metamycoplasmataceae</taxon>
        <taxon>Mycoplasmopsis</taxon>
    </lineage>
</organism>
<dbReference type="AlphaFoldDB" id="A0A168R6V7"/>
<dbReference type="GO" id="GO:0004029">
    <property type="term" value="F:aldehyde dehydrogenase (NAD+) activity"/>
    <property type="evidence" value="ECO:0007669"/>
    <property type="project" value="TreeGrafter"/>
</dbReference>
<dbReference type="InterPro" id="IPR016162">
    <property type="entry name" value="Ald_DH_N"/>
</dbReference>
<dbReference type="PANTHER" id="PTHR43570:SF16">
    <property type="entry name" value="ALDEHYDE DEHYDROGENASE TYPE III, ISOFORM Q"/>
    <property type="match status" value="1"/>
</dbReference>
<feature type="active site" evidence="4">
    <location>
        <position position="211"/>
    </location>
</feature>
<evidence type="ECO:0000313" key="6">
    <source>
        <dbReference type="EMBL" id="OAB48658.1"/>
    </source>
</evidence>
<dbReference type="GO" id="GO:0005737">
    <property type="term" value="C:cytoplasm"/>
    <property type="evidence" value="ECO:0007669"/>
    <property type="project" value="TreeGrafter"/>
</dbReference>
<accession>A0A168R6V7</accession>
<dbReference type="OrthoDB" id="9762913at2"/>
<comment type="caution">
    <text evidence="6">The sequence shown here is derived from an EMBL/GenBank/DDBJ whole genome shotgun (WGS) entry which is preliminary data.</text>
</comment>
<dbReference type="InterPro" id="IPR012394">
    <property type="entry name" value="Aldehyde_DH_NAD(P)"/>
</dbReference>
<reference evidence="6 7" key="1">
    <citation type="submission" date="2016-03" db="EMBL/GenBank/DDBJ databases">
        <title>Genome sequence of Mycoplasma gallinarum strain Mgn_IPT.</title>
        <authorList>
            <person name="Yacoub E."/>
            <person name="Sirand-Pugnet P."/>
            <person name="Barre A."/>
            <person name="Maurier F."/>
            <person name="Blanchard A."/>
            <person name="Ben Abdelmoumen B.M."/>
        </authorList>
    </citation>
    <scope>NUCLEOTIDE SEQUENCE [LARGE SCALE GENOMIC DNA]</scope>
    <source>
        <strain evidence="6 7">Mgn_IPT</strain>
    </source>
</reference>
<protein>
    <recommendedName>
        <fullName evidence="3">Aldehyde dehydrogenase</fullName>
    </recommendedName>
</protein>
<dbReference type="SUPFAM" id="SSF53720">
    <property type="entry name" value="ALDH-like"/>
    <property type="match status" value="1"/>
</dbReference>
<keyword evidence="2 3" id="KW-0560">Oxidoreductase</keyword>
<name>A0A168R6V7_9BACT</name>
<keyword evidence="7" id="KW-1185">Reference proteome</keyword>
<evidence type="ECO:0000256" key="1">
    <source>
        <dbReference type="ARBA" id="ARBA00009986"/>
    </source>
</evidence>
<dbReference type="GO" id="GO:0006081">
    <property type="term" value="P:aldehyde metabolic process"/>
    <property type="evidence" value="ECO:0007669"/>
    <property type="project" value="InterPro"/>
</dbReference>
<sequence>MNNLNNDQSIYNLQKTKLIKPIEYKERIQILKKLKTILLNNENKIYSTLNLDLNKSKEESYITEFGLIIKEINLFIKKLKKWTKPIKIKRNNLTFYAKQYQKLEPLGQSLIISPWNYPFMLTFIPLIGSIAAGNRTIIKTSDLSLNSTKLITEIINENFLPELIYVMDYQLNSIQSMLDNHFDLIFYTGNSYVAKNIQKQAAFNLSPTILELGGKCPLIIDRAMNLELLMPKLIRAKSINSGQTCIAPDYIYIHESQLTSFLEIFEKTKNELKFNYLDKPKIISPKHYQRLMNSISNDITLKSNYAEQKIDLITFLSSWDAKIMQEEIFGPFLPVLTYQNLNEVIEALKTKEKPLTLYFYSENKANIKLIEENTTSGSFVVNDLLNQLANPNFAFGGVGFSGMGRYRGYESLKSFSNIKTVFKGKKWFWNWENKLMEKKNFKFLQKLFK</sequence>
<evidence type="ECO:0000256" key="2">
    <source>
        <dbReference type="ARBA" id="ARBA00023002"/>
    </source>
</evidence>
<dbReference type="Pfam" id="PF00171">
    <property type="entry name" value="Aldedh"/>
    <property type="match status" value="1"/>
</dbReference>
<dbReference type="STRING" id="29557.MGALLINA_05830"/>
<dbReference type="PANTHER" id="PTHR43570">
    <property type="entry name" value="ALDEHYDE DEHYDROGENASE"/>
    <property type="match status" value="1"/>
</dbReference>
<evidence type="ECO:0000259" key="5">
    <source>
        <dbReference type="Pfam" id="PF00171"/>
    </source>
</evidence>
<dbReference type="InterPro" id="IPR016163">
    <property type="entry name" value="Ald_DH_C"/>
</dbReference>
<dbReference type="InterPro" id="IPR016161">
    <property type="entry name" value="Ald_DH/histidinol_DH"/>
</dbReference>
<evidence type="ECO:0000256" key="3">
    <source>
        <dbReference type="PIRNR" id="PIRNR036492"/>
    </source>
</evidence>
<dbReference type="Proteomes" id="UP000076983">
    <property type="component" value="Unassembled WGS sequence"/>
</dbReference>
<dbReference type="PIRSF" id="PIRSF036492">
    <property type="entry name" value="ALDH"/>
    <property type="match status" value="1"/>
</dbReference>
<evidence type="ECO:0000313" key="7">
    <source>
        <dbReference type="Proteomes" id="UP000076983"/>
    </source>
</evidence>
<dbReference type="InterPro" id="IPR015590">
    <property type="entry name" value="Aldehyde_DH_dom"/>
</dbReference>
<dbReference type="PATRIC" id="fig|29557.3.peg.590"/>
<comment type="similarity">
    <text evidence="1 3">Belongs to the aldehyde dehydrogenase family.</text>
</comment>
<feature type="active site" evidence="4">
    <location>
        <position position="245"/>
    </location>
</feature>